<sequence>MLHVILEKSLANIMEKYGIEEPEIPKGRKSKCIGWSKKRQGWAGWSHRAIGFFKTRQEAVDFAQSVR</sequence>
<dbReference type="InterPro" id="IPR057386">
    <property type="entry name" value="Tad6-like"/>
</dbReference>
<evidence type="ECO:0000313" key="1">
    <source>
        <dbReference type="EMBL" id="OGM10503.1"/>
    </source>
</evidence>
<gene>
    <name evidence="1" type="ORF">A2Z67_02780</name>
</gene>
<accession>A0A1F7X6I0</accession>
<evidence type="ECO:0000313" key="2">
    <source>
        <dbReference type="Proteomes" id="UP000176939"/>
    </source>
</evidence>
<name>A0A1F7X6I0_9BACT</name>
<organism evidence="1 2">
    <name type="scientific">Candidatus Woesebacteria bacterium RBG_13_36_22</name>
    <dbReference type="NCBI Taxonomy" id="1802478"/>
    <lineage>
        <taxon>Bacteria</taxon>
        <taxon>Candidatus Woeseibacteriota</taxon>
    </lineage>
</organism>
<proteinExistence type="predicted"/>
<dbReference type="EMBL" id="MGFQ01000007">
    <property type="protein sequence ID" value="OGM10503.1"/>
    <property type="molecule type" value="Genomic_DNA"/>
</dbReference>
<dbReference type="AlphaFoldDB" id="A0A1F7X6I0"/>
<dbReference type="Proteomes" id="UP000176939">
    <property type="component" value="Unassembled WGS sequence"/>
</dbReference>
<comment type="caution">
    <text evidence="1">The sequence shown here is derived from an EMBL/GenBank/DDBJ whole genome shotgun (WGS) entry which is preliminary data.</text>
</comment>
<dbReference type="Pfam" id="PF25188">
    <property type="entry name" value="Tad6"/>
    <property type="match status" value="1"/>
</dbReference>
<reference evidence="1 2" key="1">
    <citation type="journal article" date="2016" name="Nat. Commun.">
        <title>Thousands of microbial genomes shed light on interconnected biogeochemical processes in an aquifer system.</title>
        <authorList>
            <person name="Anantharaman K."/>
            <person name="Brown C.T."/>
            <person name="Hug L.A."/>
            <person name="Sharon I."/>
            <person name="Castelle C.J."/>
            <person name="Probst A.J."/>
            <person name="Thomas B.C."/>
            <person name="Singh A."/>
            <person name="Wilkins M.J."/>
            <person name="Karaoz U."/>
            <person name="Brodie E.L."/>
            <person name="Williams K.H."/>
            <person name="Hubbard S.S."/>
            <person name="Banfield J.F."/>
        </authorList>
    </citation>
    <scope>NUCLEOTIDE SEQUENCE [LARGE SCALE GENOMIC DNA]</scope>
</reference>
<protein>
    <submittedName>
        <fullName evidence="1">Uncharacterized protein</fullName>
    </submittedName>
</protein>